<feature type="domain" description="N-acetyltransferase" evidence="3">
    <location>
        <begin position="1"/>
        <end position="150"/>
    </location>
</feature>
<dbReference type="EMBL" id="PGTD01000007">
    <property type="protein sequence ID" value="PJE31971.1"/>
    <property type="molecule type" value="Genomic_DNA"/>
</dbReference>
<dbReference type="PROSITE" id="PS51186">
    <property type="entry name" value="GNAT"/>
    <property type="match status" value="1"/>
</dbReference>
<evidence type="ECO:0000313" key="6">
    <source>
        <dbReference type="Proteomes" id="UP000231655"/>
    </source>
</evidence>
<evidence type="ECO:0000313" key="5">
    <source>
        <dbReference type="EMBL" id="SNY51069.1"/>
    </source>
</evidence>
<protein>
    <submittedName>
        <fullName evidence="4">GNAT family N-acetyltransferase</fullName>
    </submittedName>
    <submittedName>
        <fullName evidence="5">Predicted N-acetyltransferase YhbS</fullName>
    </submittedName>
</protein>
<evidence type="ECO:0000256" key="2">
    <source>
        <dbReference type="ARBA" id="ARBA00023315"/>
    </source>
</evidence>
<dbReference type="EMBL" id="OBEA01000003">
    <property type="protein sequence ID" value="SNY51069.1"/>
    <property type="molecule type" value="Genomic_DNA"/>
</dbReference>
<sequence>MKIRPATLADAPAISVLLQELVAAGKRTSRADEDFVRTHYIEGGLLCSVAEEEGEILGLQSLKRAEVGNPYATPEGWGIIGTHVSPRAARKGVGRGLFAASRVAAEAAALPAIEAYIQRGNAEGQGYYEAMGFRAWREDEIAIARRYDLA</sequence>
<keyword evidence="1 5" id="KW-0808">Transferase</keyword>
<dbReference type="PANTHER" id="PTHR43877">
    <property type="entry name" value="AMINOALKYLPHOSPHONATE N-ACETYLTRANSFERASE-RELATED-RELATED"/>
    <property type="match status" value="1"/>
</dbReference>
<evidence type="ECO:0000259" key="3">
    <source>
        <dbReference type="PROSITE" id="PS51186"/>
    </source>
</evidence>
<accession>A0A285ISS6</accession>
<dbReference type="SUPFAM" id="SSF55729">
    <property type="entry name" value="Acyl-CoA N-acyltransferases (Nat)"/>
    <property type="match status" value="1"/>
</dbReference>
<keyword evidence="7" id="KW-1185">Reference proteome</keyword>
<dbReference type="PANTHER" id="PTHR43877:SF1">
    <property type="entry name" value="ACETYLTRANSFERASE"/>
    <property type="match status" value="1"/>
</dbReference>
<name>A0A285ISS6_9RHOB</name>
<keyword evidence="2" id="KW-0012">Acyltransferase</keyword>
<dbReference type="InterPro" id="IPR016181">
    <property type="entry name" value="Acyl_CoA_acyltransferase"/>
</dbReference>
<evidence type="ECO:0000313" key="7">
    <source>
        <dbReference type="Proteomes" id="UP000231702"/>
    </source>
</evidence>
<evidence type="ECO:0000256" key="1">
    <source>
        <dbReference type="ARBA" id="ARBA00022679"/>
    </source>
</evidence>
<reference evidence="4 7" key="2">
    <citation type="journal article" date="2018" name="Int. J. Syst. Evol. Microbiol.">
        <title>Pseudooceanicola lipolyticus sp. nov., a marine alphaproteobacterium, reclassification of Oceanicola flagellatus as Pseudooceanicola flagellatus comb. nov. and emended description of the genus Pseudooceanicola.</title>
        <authorList>
            <person name="Huang M.-M."/>
            <person name="Guo L.-L."/>
            <person name="Wu Y.-H."/>
            <person name="Lai Q.-L."/>
            <person name="Shao Z.-Z."/>
            <person name="Wang C.-S."/>
            <person name="Wu M."/>
            <person name="Xu X.-W."/>
        </authorList>
    </citation>
    <scope>NUCLEOTIDE SEQUENCE [LARGE SCALE GENOMIC DNA]</scope>
    <source>
        <strain evidence="4 7">Ar-45</strain>
    </source>
</reference>
<dbReference type="RefSeq" id="WP_097145747.1">
    <property type="nucleotide sequence ID" value="NZ_OBEA01000003.1"/>
</dbReference>
<dbReference type="Gene3D" id="3.40.630.30">
    <property type="match status" value="1"/>
</dbReference>
<proteinExistence type="predicted"/>
<gene>
    <name evidence="4" type="ORF">CVM39_02420</name>
    <name evidence="5" type="ORF">SAMN06297129_2018</name>
</gene>
<organism evidence="5 6">
    <name type="scientific">Pseudooceanicola antarcticus</name>
    <dbReference type="NCBI Taxonomy" id="1247613"/>
    <lineage>
        <taxon>Bacteria</taxon>
        <taxon>Pseudomonadati</taxon>
        <taxon>Pseudomonadota</taxon>
        <taxon>Alphaproteobacteria</taxon>
        <taxon>Rhodobacterales</taxon>
        <taxon>Paracoccaceae</taxon>
        <taxon>Pseudooceanicola</taxon>
    </lineage>
</organism>
<dbReference type="AlphaFoldDB" id="A0A285ISS6"/>
<dbReference type="InterPro" id="IPR000182">
    <property type="entry name" value="GNAT_dom"/>
</dbReference>
<dbReference type="Pfam" id="PF00583">
    <property type="entry name" value="Acetyltransf_1"/>
    <property type="match status" value="1"/>
</dbReference>
<dbReference type="OrthoDB" id="5997585at2"/>
<evidence type="ECO:0000313" key="4">
    <source>
        <dbReference type="EMBL" id="PJE31971.1"/>
    </source>
</evidence>
<dbReference type="Proteomes" id="UP000231655">
    <property type="component" value="Unassembled WGS sequence"/>
</dbReference>
<dbReference type="InterPro" id="IPR050832">
    <property type="entry name" value="Bact_Acetyltransf"/>
</dbReference>
<reference evidence="5 6" key="1">
    <citation type="submission" date="2017-09" db="EMBL/GenBank/DDBJ databases">
        <authorList>
            <person name="Ehlers B."/>
            <person name="Leendertz F.H."/>
        </authorList>
    </citation>
    <scope>NUCLEOTIDE SEQUENCE [LARGE SCALE GENOMIC DNA]</scope>
    <source>
        <strain evidence="5 6">CGMCC 1.12662</strain>
    </source>
</reference>
<dbReference type="GO" id="GO:0016747">
    <property type="term" value="F:acyltransferase activity, transferring groups other than amino-acyl groups"/>
    <property type="evidence" value="ECO:0007669"/>
    <property type="project" value="InterPro"/>
</dbReference>
<dbReference type="Proteomes" id="UP000231702">
    <property type="component" value="Unassembled WGS sequence"/>
</dbReference>